<dbReference type="Pfam" id="PF02566">
    <property type="entry name" value="OsmC"/>
    <property type="match status" value="1"/>
</dbReference>
<dbReference type="PANTHER" id="PTHR35368:SF1">
    <property type="entry name" value="HYDROPEROXIDE REDUCTASE"/>
    <property type="match status" value="1"/>
</dbReference>
<reference evidence="1 2" key="1">
    <citation type="submission" date="2024-03" db="EMBL/GenBank/DDBJ databases">
        <title>Draft genome sequence of Klenkia sp. LSe6-5.</title>
        <authorList>
            <person name="Duangmal K."/>
            <person name="Chantavorakit T."/>
        </authorList>
    </citation>
    <scope>NUCLEOTIDE SEQUENCE [LARGE SCALE GENOMIC DNA]</scope>
    <source>
        <strain evidence="1 2">LSe6-5</strain>
    </source>
</reference>
<dbReference type="RefSeq" id="WP_336406209.1">
    <property type="nucleotide sequence ID" value="NZ_JBAPLU010000034.1"/>
</dbReference>
<evidence type="ECO:0000313" key="1">
    <source>
        <dbReference type="EMBL" id="MEI4274094.1"/>
    </source>
</evidence>
<sequence>MATRPKATVVPFTHHAEGSGVGQRVTVGGDAGHEFDVDTYPAFGGRDASPSPLSYALGALSSCNQITASIVAKELGVTLGAWTFDVQGDLDTAVMVGGEEGDANFDAVSVRATVQTDADEATFEQLRTETERRCPVTQLFQRSGLQYSSDWTRAAL</sequence>
<dbReference type="InterPro" id="IPR052924">
    <property type="entry name" value="OsmC/Ohr_hydroprdx_reductase"/>
</dbReference>
<gene>
    <name evidence="1" type="ORF">TEK04_20410</name>
</gene>
<dbReference type="EMBL" id="JBAPLU010000034">
    <property type="protein sequence ID" value="MEI4274094.1"/>
    <property type="molecule type" value="Genomic_DNA"/>
</dbReference>
<dbReference type="Gene3D" id="3.30.300.20">
    <property type="match status" value="1"/>
</dbReference>
<name>A0ABU8DZ31_9ACTN</name>
<dbReference type="Proteomes" id="UP001361570">
    <property type="component" value="Unassembled WGS sequence"/>
</dbReference>
<accession>A0ABU8DZ31</accession>
<evidence type="ECO:0000313" key="2">
    <source>
        <dbReference type="Proteomes" id="UP001361570"/>
    </source>
</evidence>
<keyword evidence="1" id="KW-0560">Oxidoreductase</keyword>
<dbReference type="InterPro" id="IPR003718">
    <property type="entry name" value="OsmC/Ohr_fam"/>
</dbReference>
<keyword evidence="2" id="KW-1185">Reference proteome</keyword>
<dbReference type="InterPro" id="IPR015946">
    <property type="entry name" value="KH_dom-like_a/b"/>
</dbReference>
<comment type="caution">
    <text evidence="1">The sequence shown here is derived from an EMBL/GenBank/DDBJ whole genome shotgun (WGS) entry which is preliminary data.</text>
</comment>
<dbReference type="InterPro" id="IPR036102">
    <property type="entry name" value="OsmC/Ohrsf"/>
</dbReference>
<dbReference type="EC" id="1.11.1.-" evidence="1"/>
<proteinExistence type="predicted"/>
<dbReference type="PANTHER" id="PTHR35368">
    <property type="entry name" value="HYDROPEROXIDE REDUCTASE"/>
    <property type="match status" value="1"/>
</dbReference>
<dbReference type="GO" id="GO:0004601">
    <property type="term" value="F:peroxidase activity"/>
    <property type="evidence" value="ECO:0007669"/>
    <property type="project" value="UniProtKB-KW"/>
</dbReference>
<organism evidence="1 2">
    <name type="scientific">Klenkia sesuvii</name>
    <dbReference type="NCBI Taxonomy" id="3103137"/>
    <lineage>
        <taxon>Bacteria</taxon>
        <taxon>Bacillati</taxon>
        <taxon>Actinomycetota</taxon>
        <taxon>Actinomycetes</taxon>
        <taxon>Geodermatophilales</taxon>
        <taxon>Geodermatophilaceae</taxon>
        <taxon>Klenkia</taxon>
    </lineage>
</organism>
<protein>
    <submittedName>
        <fullName evidence="1">OsmC family protein</fullName>
        <ecNumber evidence="1">1.11.1.-</ecNumber>
    </submittedName>
</protein>
<dbReference type="SUPFAM" id="SSF82784">
    <property type="entry name" value="OsmC-like"/>
    <property type="match status" value="1"/>
</dbReference>
<keyword evidence="1" id="KW-0575">Peroxidase</keyword>